<gene>
    <name evidence="1" type="ORF">ACOLOM_LOCUS305</name>
</gene>
<evidence type="ECO:0000313" key="1">
    <source>
        <dbReference type="EMBL" id="CAG8442231.1"/>
    </source>
</evidence>
<evidence type="ECO:0000313" key="2">
    <source>
        <dbReference type="Proteomes" id="UP000789525"/>
    </source>
</evidence>
<dbReference type="EMBL" id="CAJVPT010000293">
    <property type="protein sequence ID" value="CAG8442231.1"/>
    <property type="molecule type" value="Genomic_DNA"/>
</dbReference>
<comment type="caution">
    <text evidence="1">The sequence shown here is derived from an EMBL/GenBank/DDBJ whole genome shotgun (WGS) entry which is preliminary data.</text>
</comment>
<dbReference type="Proteomes" id="UP000789525">
    <property type="component" value="Unassembled WGS sequence"/>
</dbReference>
<name>A0ACA9JYK4_9GLOM</name>
<accession>A0ACA9JYK4</accession>
<sequence length="225" mass="25899">ELARKNAHVFVASRSIERGDAAVESIKEEINNANVEYLPLDLQSLKSVKKAAEFFLDRKLPLHIFKGHYYAPTCGIDFENLNNPNAYSPLERYCQSKLANILFSLELNKRLSDKEVYVNSVHPGIVNTELLRGVEENYGFWVKPLTRSVSNIFFTSPENGALTQLYCATSPEIVEKNLRGLYFVPYAKLEEPSEKSKDEELARKLWEYSENFIDERLKKINEEDN</sequence>
<proteinExistence type="predicted"/>
<organism evidence="1 2">
    <name type="scientific">Acaulospora colombiana</name>
    <dbReference type="NCBI Taxonomy" id="27376"/>
    <lineage>
        <taxon>Eukaryota</taxon>
        <taxon>Fungi</taxon>
        <taxon>Fungi incertae sedis</taxon>
        <taxon>Mucoromycota</taxon>
        <taxon>Glomeromycotina</taxon>
        <taxon>Glomeromycetes</taxon>
        <taxon>Diversisporales</taxon>
        <taxon>Acaulosporaceae</taxon>
        <taxon>Acaulospora</taxon>
    </lineage>
</organism>
<keyword evidence="2" id="KW-1185">Reference proteome</keyword>
<feature type="non-terminal residue" evidence="1">
    <location>
        <position position="1"/>
    </location>
</feature>
<reference evidence="1" key="1">
    <citation type="submission" date="2021-06" db="EMBL/GenBank/DDBJ databases">
        <authorList>
            <person name="Kallberg Y."/>
            <person name="Tangrot J."/>
            <person name="Rosling A."/>
        </authorList>
    </citation>
    <scope>NUCLEOTIDE SEQUENCE</scope>
    <source>
        <strain evidence="1">CL356</strain>
    </source>
</reference>
<protein>
    <submittedName>
        <fullName evidence="1">16256_t:CDS:1</fullName>
    </submittedName>
</protein>